<accession>A0ABS6F904</accession>
<gene>
    <name evidence="1" type="ORF">KQI82_06350</name>
</gene>
<dbReference type="Proteomes" id="UP000787672">
    <property type="component" value="Unassembled WGS sequence"/>
</dbReference>
<dbReference type="RefSeq" id="WP_216632021.1">
    <property type="nucleotide sequence ID" value="NZ_JAHLQN010000001.1"/>
</dbReference>
<keyword evidence="2" id="KW-1185">Reference proteome</keyword>
<evidence type="ECO:0000313" key="2">
    <source>
        <dbReference type="Proteomes" id="UP000787672"/>
    </source>
</evidence>
<evidence type="ECO:0000313" key="1">
    <source>
        <dbReference type="EMBL" id="MBU5626540.1"/>
    </source>
</evidence>
<organism evidence="1 2">
    <name type="scientific">Dysosmobacter acutus</name>
    <dbReference type="NCBI Taxonomy" id="2841504"/>
    <lineage>
        <taxon>Bacteria</taxon>
        <taxon>Bacillati</taxon>
        <taxon>Bacillota</taxon>
        <taxon>Clostridia</taxon>
        <taxon>Eubacteriales</taxon>
        <taxon>Oscillospiraceae</taxon>
        <taxon>Dysosmobacter</taxon>
    </lineage>
</organism>
<sequence>MARKAYIGIDGTARKATNIYIGVDGVAHKVKAAYVGVDGVAEKFWPKIIPSSYITVTGTSAYSSWKVNNVSSSSTGFYVAPGTTITVICDSAINTGVWYGYATITISYNGSTVVSKRDTKASYTFTVQAGQNYTIAFSGVKSYSGTSGLNRYTVNYTTAAITSNSFSY</sequence>
<proteinExistence type="predicted"/>
<protein>
    <submittedName>
        <fullName evidence="1">Uncharacterized protein</fullName>
    </submittedName>
</protein>
<dbReference type="EMBL" id="JAHLQN010000001">
    <property type="protein sequence ID" value="MBU5626540.1"/>
    <property type="molecule type" value="Genomic_DNA"/>
</dbReference>
<reference evidence="1 2" key="1">
    <citation type="submission" date="2021-06" db="EMBL/GenBank/DDBJ databases">
        <authorList>
            <person name="Sun Q."/>
            <person name="Li D."/>
        </authorList>
    </citation>
    <scope>NUCLEOTIDE SEQUENCE [LARGE SCALE GENOMIC DNA]</scope>
    <source>
        <strain evidence="1 2">MSJ-2</strain>
    </source>
</reference>
<comment type="caution">
    <text evidence="1">The sequence shown here is derived from an EMBL/GenBank/DDBJ whole genome shotgun (WGS) entry which is preliminary data.</text>
</comment>
<name>A0ABS6F904_9FIRM</name>